<dbReference type="PANTHER" id="PTHR31672">
    <property type="entry name" value="BNACNNG10540D PROTEIN"/>
    <property type="match status" value="1"/>
</dbReference>
<dbReference type="EMBL" id="OX451738">
    <property type="protein sequence ID" value="CAI8604730.1"/>
    <property type="molecule type" value="Genomic_DNA"/>
</dbReference>
<accession>A0AAV1A281</accession>
<dbReference type="Proteomes" id="UP001157006">
    <property type="component" value="Chromosome 3"/>
</dbReference>
<proteinExistence type="predicted"/>
<evidence type="ECO:0000259" key="1">
    <source>
        <dbReference type="PROSITE" id="PS50181"/>
    </source>
</evidence>
<dbReference type="SUPFAM" id="SSF81383">
    <property type="entry name" value="F-box domain"/>
    <property type="match status" value="1"/>
</dbReference>
<dbReference type="Pfam" id="PF00646">
    <property type="entry name" value="F-box"/>
    <property type="match status" value="1"/>
</dbReference>
<reference evidence="2 3" key="1">
    <citation type="submission" date="2023-01" db="EMBL/GenBank/DDBJ databases">
        <authorList>
            <person name="Kreplak J."/>
        </authorList>
    </citation>
    <scope>NUCLEOTIDE SEQUENCE [LARGE SCALE GENOMIC DNA]</scope>
</reference>
<dbReference type="Gene3D" id="1.20.1280.50">
    <property type="match status" value="1"/>
</dbReference>
<dbReference type="InterPro" id="IPR006527">
    <property type="entry name" value="F-box-assoc_dom_typ1"/>
</dbReference>
<dbReference type="InterPro" id="IPR001810">
    <property type="entry name" value="F-box_dom"/>
</dbReference>
<feature type="domain" description="F-box" evidence="1">
    <location>
        <begin position="5"/>
        <end position="51"/>
    </location>
</feature>
<dbReference type="PROSITE" id="PS50181">
    <property type="entry name" value="FBOX"/>
    <property type="match status" value="1"/>
</dbReference>
<evidence type="ECO:0000313" key="3">
    <source>
        <dbReference type="Proteomes" id="UP001157006"/>
    </source>
</evidence>
<dbReference type="NCBIfam" id="TIGR01640">
    <property type="entry name" value="F_box_assoc_1"/>
    <property type="match status" value="1"/>
</dbReference>
<sequence>MLEAAAIPIPLPEELIGEILLRLPVRSLLQFKCVCKSWKILISGSHFIKSHVRISTSDPTITNQQLVFSFRKQPWEIVSYPLKPLFQDPSNPVKPGTFTYSEESFHRIIGSCNGLLCLLDTFPPRCCVVLCNPSLRFISKNSSEPISKDWFMMNYGFGYDQVNDKYKVLLVVRCKKPDYQILTKIYTFGQDDYWKTIPNYPYDDPLLIGKFVSGTLNWIVSHENTIISFDIQKETYMKMLLPQNDSDNNVCKFQELSVLSDCLCVSEYFDSQHFHLVLWMMKEYGVVESFTKFMVIPYDKFIRNQPCSIKLFFISENGILMVIMDSQLILYNSNTAVALDPLITMKLGRDHHIYCESLVSLPCYR</sequence>
<protein>
    <recommendedName>
        <fullName evidence="1">F-box domain-containing protein</fullName>
    </recommendedName>
</protein>
<dbReference type="SMART" id="SM00256">
    <property type="entry name" value="FBOX"/>
    <property type="match status" value="1"/>
</dbReference>
<dbReference type="Pfam" id="PF07734">
    <property type="entry name" value="FBA_1"/>
    <property type="match status" value="1"/>
</dbReference>
<gene>
    <name evidence="2" type="ORF">VFH_III147720</name>
</gene>
<evidence type="ECO:0000313" key="2">
    <source>
        <dbReference type="EMBL" id="CAI8604730.1"/>
    </source>
</evidence>
<organism evidence="2 3">
    <name type="scientific">Vicia faba</name>
    <name type="common">Broad bean</name>
    <name type="synonym">Faba vulgaris</name>
    <dbReference type="NCBI Taxonomy" id="3906"/>
    <lineage>
        <taxon>Eukaryota</taxon>
        <taxon>Viridiplantae</taxon>
        <taxon>Streptophyta</taxon>
        <taxon>Embryophyta</taxon>
        <taxon>Tracheophyta</taxon>
        <taxon>Spermatophyta</taxon>
        <taxon>Magnoliopsida</taxon>
        <taxon>eudicotyledons</taxon>
        <taxon>Gunneridae</taxon>
        <taxon>Pentapetalae</taxon>
        <taxon>rosids</taxon>
        <taxon>fabids</taxon>
        <taxon>Fabales</taxon>
        <taxon>Fabaceae</taxon>
        <taxon>Papilionoideae</taxon>
        <taxon>50 kb inversion clade</taxon>
        <taxon>NPAAA clade</taxon>
        <taxon>Hologalegina</taxon>
        <taxon>IRL clade</taxon>
        <taxon>Fabeae</taxon>
        <taxon>Vicia</taxon>
    </lineage>
</organism>
<dbReference type="PANTHER" id="PTHR31672:SF13">
    <property type="entry name" value="F-BOX PROTEIN CPR30-LIKE"/>
    <property type="match status" value="1"/>
</dbReference>
<dbReference type="InterPro" id="IPR050796">
    <property type="entry name" value="SCF_F-box_component"/>
</dbReference>
<name>A0AAV1A281_VICFA</name>
<dbReference type="AlphaFoldDB" id="A0AAV1A281"/>
<dbReference type="InterPro" id="IPR017451">
    <property type="entry name" value="F-box-assoc_interact_dom"/>
</dbReference>
<keyword evidence="3" id="KW-1185">Reference proteome</keyword>
<dbReference type="CDD" id="cd22157">
    <property type="entry name" value="F-box_AtFBW1-like"/>
    <property type="match status" value="1"/>
</dbReference>
<dbReference type="InterPro" id="IPR036047">
    <property type="entry name" value="F-box-like_dom_sf"/>
</dbReference>